<feature type="domain" description="OLD protein-like TOPRIM" evidence="2">
    <location>
        <begin position="341"/>
        <end position="408"/>
    </location>
</feature>
<dbReference type="InterPro" id="IPR027417">
    <property type="entry name" value="P-loop_NTPase"/>
</dbReference>
<proteinExistence type="predicted"/>
<dbReference type="InterPro" id="IPR003959">
    <property type="entry name" value="ATPase_AAA_core"/>
</dbReference>
<dbReference type="InterPro" id="IPR034139">
    <property type="entry name" value="TOPRIM_OLD"/>
</dbReference>
<dbReference type="PANTHER" id="PTHR43581">
    <property type="entry name" value="ATP/GTP PHOSPHATASE"/>
    <property type="match status" value="1"/>
</dbReference>
<dbReference type="EMBL" id="LVVT01000010">
    <property type="protein sequence ID" value="TQS83475.1"/>
    <property type="molecule type" value="Genomic_DNA"/>
</dbReference>
<dbReference type="SUPFAM" id="SSF52540">
    <property type="entry name" value="P-loop containing nucleoside triphosphate hydrolases"/>
    <property type="match status" value="1"/>
</dbReference>
<evidence type="ECO:0008006" key="5">
    <source>
        <dbReference type="Google" id="ProtNLM"/>
    </source>
</evidence>
<evidence type="ECO:0000259" key="1">
    <source>
        <dbReference type="Pfam" id="PF13304"/>
    </source>
</evidence>
<dbReference type="GO" id="GO:0005524">
    <property type="term" value="F:ATP binding"/>
    <property type="evidence" value="ECO:0007669"/>
    <property type="project" value="InterPro"/>
</dbReference>
<evidence type="ECO:0000313" key="4">
    <source>
        <dbReference type="Proteomes" id="UP000752814"/>
    </source>
</evidence>
<dbReference type="AlphaFoldDB" id="A0A8J8PDN7"/>
<accession>A0A8J8PDN7</accession>
<dbReference type="CDD" id="cd00267">
    <property type="entry name" value="ABC_ATPase"/>
    <property type="match status" value="1"/>
</dbReference>
<dbReference type="Proteomes" id="UP000752814">
    <property type="component" value="Unassembled WGS sequence"/>
</dbReference>
<evidence type="ECO:0000259" key="2">
    <source>
        <dbReference type="Pfam" id="PF20469"/>
    </source>
</evidence>
<feature type="domain" description="ATPase AAA-type core" evidence="1">
    <location>
        <begin position="225"/>
        <end position="286"/>
    </location>
</feature>
<organism evidence="3 4">
    <name type="scientific">Candidatus Methanomassiliicoccus intestinalis</name>
    <dbReference type="NCBI Taxonomy" id="1406512"/>
    <lineage>
        <taxon>Archaea</taxon>
        <taxon>Methanobacteriati</taxon>
        <taxon>Thermoplasmatota</taxon>
        <taxon>Thermoplasmata</taxon>
        <taxon>Methanomassiliicoccales</taxon>
        <taxon>Methanomassiliicoccaceae</taxon>
        <taxon>Methanomassiliicoccus</taxon>
    </lineage>
</organism>
<evidence type="ECO:0000313" key="3">
    <source>
        <dbReference type="EMBL" id="TQS83475.1"/>
    </source>
</evidence>
<reference evidence="3" key="1">
    <citation type="submission" date="2016-03" db="EMBL/GenBank/DDBJ databases">
        <authorList>
            <person name="Borrel G."/>
            <person name="Mccann A."/>
            <person name="O'Toole P.W."/>
        </authorList>
    </citation>
    <scope>NUCLEOTIDE SEQUENCE</scope>
    <source>
        <strain evidence="3">183</strain>
    </source>
</reference>
<dbReference type="PANTHER" id="PTHR43581:SF2">
    <property type="entry name" value="EXCINUCLEASE ATPASE SUBUNIT"/>
    <property type="match status" value="1"/>
</dbReference>
<dbReference type="RefSeq" id="WP_400256417.1">
    <property type="nucleotide sequence ID" value="NZ_CAYBCB010000031.1"/>
</dbReference>
<dbReference type="Gene3D" id="3.40.50.300">
    <property type="entry name" value="P-loop containing nucleotide triphosphate hydrolases"/>
    <property type="match status" value="1"/>
</dbReference>
<dbReference type="Pfam" id="PF13304">
    <property type="entry name" value="AAA_21"/>
    <property type="match status" value="1"/>
</dbReference>
<dbReference type="GO" id="GO:0016887">
    <property type="term" value="F:ATP hydrolysis activity"/>
    <property type="evidence" value="ECO:0007669"/>
    <property type="project" value="InterPro"/>
</dbReference>
<gene>
    <name evidence="3" type="ORF">A3207_07725</name>
</gene>
<comment type="caution">
    <text evidence="3">The sequence shown here is derived from an EMBL/GenBank/DDBJ whole genome shotgun (WGS) entry which is preliminary data.</text>
</comment>
<sequence>MCNENETKDISVDQTPQVFIQSISFNDNTVLPLVNNGIVVFTGANNSGKSQVLKDIENILSQSNEGAHVIITSSQRNFQGNISDKSFREKHFFKNQQGQFQMIGSGNAFDERTLIDLWNGRTLYNDLHCLFIKRLSTDLRLTVSNALQRNNQPESHPIYKLCKSEKLAQQLSDYFHQAFGEDLVVNRNEMQTIPLHIGKAPNKESYTISSQDEYYAQVSALPKLQEQGDGMRSFVSILLDTFTSDNSITLIDEPEAFLHPPQARVLGKMLAKNNPNNRQLFISTHSEDFLQGLLDADNENVTVIRINRVGNINKMSILENNEIKKLWGNPLLRYSNILSGLFHEKVVVCESDYDCLFYQAVMNATFESKGKIAPDILFTHCGGKSRAKDVVNALRAVNVPVVAICDFDLLNASQSFNPLITAFGEKWNDVLSNGMQIIYDSINAKNSNGINAWEQIKKIGKVGLMGDAPAAYERVESMCKKVGLFIVPVGEMEGFDKTVNKEKKDWVYHVLENYNLATEPKLSEARNFVQAVVDFKLPENNQ</sequence>
<dbReference type="InterPro" id="IPR051396">
    <property type="entry name" value="Bact_Antivir_Def_Nuclease"/>
</dbReference>
<protein>
    <recommendedName>
        <fullName evidence="5">ATPase AAA-type core domain-containing protein</fullName>
    </recommendedName>
</protein>
<dbReference type="Pfam" id="PF20469">
    <property type="entry name" value="OLD-like_TOPRIM"/>
    <property type="match status" value="1"/>
</dbReference>
<name>A0A8J8PDN7_9ARCH</name>